<evidence type="ECO:0000256" key="1">
    <source>
        <dbReference type="ARBA" id="ARBA00043967"/>
    </source>
</evidence>
<dbReference type="PANTHER" id="PTHR30508:SF1">
    <property type="entry name" value="UPF0051 PROTEIN ABCI8, CHLOROPLASTIC-RELATED"/>
    <property type="match status" value="1"/>
</dbReference>
<dbReference type="SUPFAM" id="SSF101960">
    <property type="entry name" value="Stabilizer of iron transporter SufD"/>
    <property type="match status" value="1"/>
</dbReference>
<dbReference type="RefSeq" id="WP_223877380.1">
    <property type="nucleotide sequence ID" value="NZ_BJDK01000055.1"/>
</dbReference>
<dbReference type="InterPro" id="IPR055346">
    <property type="entry name" value="Fe-S_cluster_assembly_SufBD"/>
</dbReference>
<evidence type="ECO:0000259" key="2">
    <source>
        <dbReference type="Pfam" id="PF01458"/>
    </source>
</evidence>
<sequence length="426" mass="46780">MDATTLLAGVQAYAHAQNEPDWLLKLREQAVAAYFKLPLPKFEKISYKDWPLFNFTAPTATVSEPVTGELAATAATQQFYAVGDSTIQLTLPAEALQQGVILSDLRSAIQHHGDLVQTYLMQKALKLGDDKLTALNTAMMTNGFFLYVPKNVELKAPIEILQVVDNRTQQNYFSHNLLIADTNSQVNVIQRLASVGDQANAAHVLVEVVAEANSQVNFAGIDTLDCRTTAYLNRRGYLANDAKLDWELAEMNAGDVIADFDSELKGRGSEAMVKTIAIANREQTQGLDTRVTNYGKKTVANIVQRGIILDAATLIFNGIGHIIKGAHGAKADQENRLLMLSSKARGDADPILLIDENDVEAGHAASVGRVDEQQMYYLLSRGIPKPEAERLVIRGFLAGVITELRSQRLRHELNALIERRLTDGND</sequence>
<dbReference type="InterPro" id="IPR011542">
    <property type="entry name" value="SUF_FeS_clus_asmbl_SufD"/>
</dbReference>
<accession>A0ABW1R227</accession>
<comment type="similarity">
    <text evidence="1">Belongs to the iron-sulfur cluster assembly SufBD family.</text>
</comment>
<dbReference type="InterPro" id="IPR000825">
    <property type="entry name" value="SUF_FeS_clus_asmbl_SufBD_core"/>
</dbReference>
<dbReference type="Proteomes" id="UP001596253">
    <property type="component" value="Unassembled WGS sequence"/>
</dbReference>
<dbReference type="Pfam" id="PF01458">
    <property type="entry name" value="SUFBD_core"/>
    <property type="match status" value="1"/>
</dbReference>
<organism evidence="4 5">
    <name type="scientific">Lactiplantibacillus dongliensis</name>
    <dbReference type="NCBI Taxonomy" id="2559919"/>
    <lineage>
        <taxon>Bacteria</taxon>
        <taxon>Bacillati</taxon>
        <taxon>Bacillota</taxon>
        <taxon>Bacilli</taxon>
        <taxon>Lactobacillales</taxon>
        <taxon>Lactobacillaceae</taxon>
        <taxon>Lactiplantibacillus</taxon>
    </lineage>
</organism>
<protein>
    <submittedName>
        <fullName evidence="4">Fe-S cluster assembly protein SufD</fullName>
    </submittedName>
</protein>
<evidence type="ECO:0000313" key="5">
    <source>
        <dbReference type="Proteomes" id="UP001596253"/>
    </source>
</evidence>
<reference evidence="5" key="1">
    <citation type="journal article" date="2019" name="Int. J. Syst. Evol. Microbiol.">
        <title>The Global Catalogue of Microorganisms (GCM) 10K type strain sequencing project: providing services to taxonomists for standard genome sequencing and annotation.</title>
        <authorList>
            <consortium name="The Broad Institute Genomics Platform"/>
            <consortium name="The Broad Institute Genome Sequencing Center for Infectious Disease"/>
            <person name="Wu L."/>
            <person name="Ma J."/>
        </authorList>
    </citation>
    <scope>NUCLEOTIDE SEQUENCE [LARGE SCALE GENOMIC DNA]</scope>
    <source>
        <strain evidence="5">CCM 8932</strain>
    </source>
</reference>
<dbReference type="Pfam" id="PF19295">
    <property type="entry name" value="SufBD_N"/>
    <property type="match status" value="1"/>
</dbReference>
<evidence type="ECO:0000313" key="4">
    <source>
        <dbReference type="EMBL" id="MFC6163874.1"/>
    </source>
</evidence>
<dbReference type="NCBIfam" id="TIGR01981">
    <property type="entry name" value="sufD"/>
    <property type="match status" value="1"/>
</dbReference>
<keyword evidence="5" id="KW-1185">Reference proteome</keyword>
<dbReference type="InterPro" id="IPR037284">
    <property type="entry name" value="SUF_FeS_clus_asmbl_SufBD_sf"/>
</dbReference>
<name>A0ABW1R227_9LACO</name>
<gene>
    <name evidence="4" type="primary">sufD</name>
    <name evidence="4" type="ORF">ACFP3T_04200</name>
</gene>
<dbReference type="PANTHER" id="PTHR30508">
    <property type="entry name" value="FES CLUSTER ASSEMBLY PROTEIN SUF"/>
    <property type="match status" value="1"/>
</dbReference>
<evidence type="ECO:0000259" key="3">
    <source>
        <dbReference type="Pfam" id="PF19295"/>
    </source>
</evidence>
<dbReference type="EMBL" id="JBHSSD010000015">
    <property type="protein sequence ID" value="MFC6163874.1"/>
    <property type="molecule type" value="Genomic_DNA"/>
</dbReference>
<feature type="domain" description="SUF system FeS cluster assembly SufBD core" evidence="2">
    <location>
        <begin position="168"/>
        <end position="396"/>
    </location>
</feature>
<dbReference type="InterPro" id="IPR045595">
    <property type="entry name" value="SufBD_N"/>
</dbReference>
<proteinExistence type="inferred from homology"/>
<comment type="caution">
    <text evidence="4">The sequence shown here is derived from an EMBL/GenBank/DDBJ whole genome shotgun (WGS) entry which is preliminary data.</text>
</comment>
<feature type="domain" description="SUF system FeS cluster assembly SufBD N-terminal" evidence="3">
    <location>
        <begin position="75"/>
        <end position="160"/>
    </location>
</feature>